<evidence type="ECO:0000256" key="1">
    <source>
        <dbReference type="SAM" id="Phobius"/>
    </source>
</evidence>
<keyword evidence="1" id="KW-1133">Transmembrane helix</keyword>
<feature type="transmembrane region" description="Helical" evidence="1">
    <location>
        <begin position="20"/>
        <end position="40"/>
    </location>
</feature>
<dbReference type="Pfam" id="PF12679">
    <property type="entry name" value="ABC2_membrane_2"/>
    <property type="match status" value="1"/>
</dbReference>
<dbReference type="EMBL" id="JAOPJZ010000003">
    <property type="protein sequence ID" value="MCU4751625.1"/>
    <property type="molecule type" value="Genomic_DNA"/>
</dbReference>
<feature type="transmembrane region" description="Helical" evidence="1">
    <location>
        <begin position="250"/>
        <end position="269"/>
    </location>
</feature>
<keyword evidence="3" id="KW-1185">Reference proteome</keyword>
<accession>A0AAP2Z754</accession>
<evidence type="ECO:0000313" key="3">
    <source>
        <dbReference type="Proteomes" id="UP001321047"/>
    </source>
</evidence>
<keyword evidence="1" id="KW-0812">Transmembrane</keyword>
<protein>
    <submittedName>
        <fullName evidence="2">ABC transporter permease</fullName>
    </submittedName>
</protein>
<name>A0AAP2Z754_9EURY</name>
<feature type="transmembrane region" description="Helical" evidence="1">
    <location>
        <begin position="52"/>
        <end position="73"/>
    </location>
</feature>
<sequence>MSWQTVAAKDVRDAGRSKTIWLVVGVLGLLFLVLIGADLWTDGDLFTDFTDFVTTIVSILGFLVPLIALLLGYKSVIHERVSGSIVLSLSFPHSRRELIAGTFAGRGVVLLAPVLGTLAVVGLLGGLMYPPSGSELLGFAWFVLITALFGLGFLAVAIALSMSTTAERRVTLGTFGAYILLVSFWDNLVTATVQFLYRFRQEALFTLPDWAYLLYLLKPAEAYNRLLRVGFDTTRGARYASSEAPWFVDWWMGVVVFAAWIAVPLAVGLSRFDRTDL</sequence>
<dbReference type="GO" id="GO:0005886">
    <property type="term" value="C:plasma membrane"/>
    <property type="evidence" value="ECO:0007669"/>
    <property type="project" value="UniProtKB-SubCell"/>
</dbReference>
<reference evidence="2 3" key="1">
    <citation type="submission" date="2022-09" db="EMBL/GenBank/DDBJ databases">
        <title>Enrichment on poylsaccharides allowed isolation of novel metabolic and taxonomic groups of Haloarchaea.</title>
        <authorList>
            <person name="Sorokin D.Y."/>
            <person name="Elcheninov A.G."/>
            <person name="Khizhniak T.V."/>
            <person name="Kolganova T.V."/>
            <person name="Kublanov I.V."/>
        </authorList>
    </citation>
    <scope>NUCLEOTIDE SEQUENCE [LARGE SCALE GENOMIC DNA]</scope>
    <source>
        <strain evidence="2 3">AArc-curdl1</strain>
    </source>
</reference>
<proteinExistence type="predicted"/>
<feature type="transmembrane region" description="Helical" evidence="1">
    <location>
        <begin position="172"/>
        <end position="197"/>
    </location>
</feature>
<organism evidence="2 3">
    <name type="scientific">Natronosalvus hydrolyticus</name>
    <dbReference type="NCBI Taxonomy" id="2979988"/>
    <lineage>
        <taxon>Archaea</taxon>
        <taxon>Methanobacteriati</taxon>
        <taxon>Methanobacteriota</taxon>
        <taxon>Stenosarchaea group</taxon>
        <taxon>Halobacteria</taxon>
        <taxon>Halobacteriales</taxon>
        <taxon>Natrialbaceae</taxon>
        <taxon>Natronosalvus</taxon>
    </lineage>
</organism>
<feature type="transmembrane region" description="Helical" evidence="1">
    <location>
        <begin position="103"/>
        <end position="127"/>
    </location>
</feature>
<dbReference type="AlphaFoldDB" id="A0AAP2Z754"/>
<keyword evidence="1" id="KW-0472">Membrane</keyword>
<comment type="caution">
    <text evidence="2">The sequence shown here is derived from an EMBL/GenBank/DDBJ whole genome shotgun (WGS) entry which is preliminary data.</text>
</comment>
<gene>
    <name evidence="2" type="ORF">OB919_06470</name>
</gene>
<dbReference type="RefSeq" id="WP_342807599.1">
    <property type="nucleotide sequence ID" value="NZ_JAOPJZ010000003.1"/>
</dbReference>
<dbReference type="GO" id="GO:0140359">
    <property type="term" value="F:ABC-type transporter activity"/>
    <property type="evidence" value="ECO:0007669"/>
    <property type="project" value="InterPro"/>
</dbReference>
<dbReference type="PANTHER" id="PTHR43471">
    <property type="entry name" value="ABC TRANSPORTER PERMEASE"/>
    <property type="match status" value="1"/>
</dbReference>
<evidence type="ECO:0000313" key="2">
    <source>
        <dbReference type="EMBL" id="MCU4751625.1"/>
    </source>
</evidence>
<feature type="transmembrane region" description="Helical" evidence="1">
    <location>
        <begin position="139"/>
        <end position="160"/>
    </location>
</feature>
<dbReference type="Proteomes" id="UP001321047">
    <property type="component" value="Unassembled WGS sequence"/>
</dbReference>